<feature type="region of interest" description="Disordered" evidence="5">
    <location>
        <begin position="440"/>
        <end position="468"/>
    </location>
</feature>
<dbReference type="InterPro" id="IPR000504">
    <property type="entry name" value="RRM_dom"/>
</dbReference>
<dbReference type="GO" id="GO:0031267">
    <property type="term" value="F:small GTPase binding"/>
    <property type="evidence" value="ECO:0007669"/>
    <property type="project" value="TreeGrafter"/>
</dbReference>
<name>A0A8W8ISN6_MAGGI</name>
<keyword evidence="3" id="KW-0677">Repeat</keyword>
<dbReference type="CDD" id="cd00590">
    <property type="entry name" value="RRM_SF"/>
    <property type="match status" value="1"/>
</dbReference>
<dbReference type="InterPro" id="IPR012677">
    <property type="entry name" value="Nucleotide-bd_a/b_plait_sf"/>
</dbReference>
<dbReference type="PROSITE" id="PS50102">
    <property type="entry name" value="RRM"/>
    <property type="match status" value="1"/>
</dbReference>
<dbReference type="InterPro" id="IPR035979">
    <property type="entry name" value="RBD_domain_sf"/>
</dbReference>
<dbReference type="GO" id="GO:0006913">
    <property type="term" value="P:nucleocytoplasmic transport"/>
    <property type="evidence" value="ECO:0007669"/>
    <property type="project" value="TreeGrafter"/>
</dbReference>
<dbReference type="SMART" id="SM00368">
    <property type="entry name" value="LRR_RI"/>
    <property type="match status" value="7"/>
</dbReference>
<dbReference type="Pfam" id="PF13516">
    <property type="entry name" value="LRR_6"/>
    <property type="match status" value="3"/>
</dbReference>
<feature type="region of interest" description="Disordered" evidence="5">
    <location>
        <begin position="980"/>
        <end position="1007"/>
    </location>
</feature>
<evidence type="ECO:0000256" key="2">
    <source>
        <dbReference type="ARBA" id="ARBA00022614"/>
    </source>
</evidence>
<dbReference type="OrthoDB" id="120976at2759"/>
<feature type="compositionally biased region" description="Polar residues" evidence="5">
    <location>
        <begin position="22"/>
        <end position="74"/>
    </location>
</feature>
<organism evidence="7 8">
    <name type="scientific">Magallana gigas</name>
    <name type="common">Pacific oyster</name>
    <name type="synonym">Crassostrea gigas</name>
    <dbReference type="NCBI Taxonomy" id="29159"/>
    <lineage>
        <taxon>Eukaryota</taxon>
        <taxon>Metazoa</taxon>
        <taxon>Spiralia</taxon>
        <taxon>Lophotrochozoa</taxon>
        <taxon>Mollusca</taxon>
        <taxon>Bivalvia</taxon>
        <taxon>Autobranchia</taxon>
        <taxon>Pteriomorphia</taxon>
        <taxon>Ostreida</taxon>
        <taxon>Ostreoidea</taxon>
        <taxon>Ostreidae</taxon>
        <taxon>Magallana</taxon>
    </lineage>
</organism>
<feature type="domain" description="RRM" evidence="6">
    <location>
        <begin position="889"/>
        <end position="978"/>
    </location>
</feature>
<dbReference type="InterPro" id="IPR001611">
    <property type="entry name" value="Leu-rich_rpt"/>
</dbReference>
<dbReference type="SUPFAM" id="SSF52047">
    <property type="entry name" value="RNI-like"/>
    <property type="match status" value="2"/>
</dbReference>
<keyword evidence="8" id="KW-1185">Reference proteome</keyword>
<dbReference type="Proteomes" id="UP000005408">
    <property type="component" value="Unassembled WGS sequence"/>
</dbReference>
<dbReference type="GO" id="GO:0005829">
    <property type="term" value="C:cytosol"/>
    <property type="evidence" value="ECO:0007669"/>
    <property type="project" value="TreeGrafter"/>
</dbReference>
<keyword evidence="2" id="KW-0433">Leucine-rich repeat</keyword>
<evidence type="ECO:0000313" key="7">
    <source>
        <dbReference type="EnsemblMetazoa" id="G15237.1:cds"/>
    </source>
</evidence>
<dbReference type="SUPFAM" id="SSF54928">
    <property type="entry name" value="RNA-binding domain, RBD"/>
    <property type="match status" value="1"/>
</dbReference>
<dbReference type="PANTHER" id="PTHR24113:SF12">
    <property type="entry name" value="RAN GTPASE-ACTIVATING PROTEIN 1"/>
    <property type="match status" value="1"/>
</dbReference>
<feature type="compositionally biased region" description="Polar residues" evidence="5">
    <location>
        <begin position="1"/>
        <end position="14"/>
    </location>
</feature>
<dbReference type="SMART" id="SM00360">
    <property type="entry name" value="RRM"/>
    <property type="match status" value="1"/>
</dbReference>
<feature type="region of interest" description="Disordered" evidence="5">
    <location>
        <begin position="1"/>
        <end position="137"/>
    </location>
</feature>
<keyword evidence="1" id="KW-0343">GTPase activation</keyword>
<accession>A0A8W8ISN6</accession>
<dbReference type="EnsemblMetazoa" id="G15237.1">
    <property type="protein sequence ID" value="G15237.1:cds"/>
    <property type="gene ID" value="G15237"/>
</dbReference>
<dbReference type="GO" id="GO:0005634">
    <property type="term" value="C:nucleus"/>
    <property type="evidence" value="ECO:0007669"/>
    <property type="project" value="TreeGrafter"/>
</dbReference>
<proteinExistence type="predicted"/>
<feature type="compositionally biased region" description="Basic and acidic residues" evidence="5">
    <location>
        <begin position="125"/>
        <end position="137"/>
    </location>
</feature>
<dbReference type="GO" id="GO:0048471">
    <property type="term" value="C:perinuclear region of cytoplasm"/>
    <property type="evidence" value="ECO:0007669"/>
    <property type="project" value="TreeGrafter"/>
</dbReference>
<sequence>MGSGGSKTPPSQQAVPDKDNSADLSPSPATAPKDTNVNSGGESTNQKSTAESKPTNQEKPVTPTQTESQGSTQSEGKKVDEKDCSSSENSTNQTKEEEVKKATEPAASQVKKEEIKQTDSTMPKAKPDNEAVSSESDRVIPELNKDQQLFDDAISSACQLIKSQSLMKLVTQNVTSLCLQRALPMGISLYELLQKMTNLQDLDLSHNDIGPQGFRSICMAMCTNTSILCLNLSDSKTDTDSAECLGLMLSHNVTMSYLNISNNYFGKDYFSRCVGPALKTNTALTTFKAENIGTSDIKDFMVGLKVNTSLTELDFSNNCITDRTALGNGIGEILKREKCGLVSLALAGCEMSKVGANHLLEGLRENTSLTELNVNGLEFESLSQLLHFVAVAANNPNLQVLSIDGAKIKDTSLNAKDGGKHWKDKKCVCDTKEVAKKFWGSEGTEGEGHTESSGWEQNPGNGNDEDVLGSQFSLITPDMVLPPREAPPSLQVLSLIDSHLTDVFFEALQKLYQGRQLPLTEIDISSNNDLTGKCVHSLAKITAGKETQSTLKKLRLGVCRGVETLPQELIECDLPCLQYLNIRKSKISEMHTLSKLFMERTLTTLILDGQKIANTDTLEKLLDEAAKGNLSTLSLSGCALSANDIQPLYKALRQGMKLHMLKLSANRLEDAGVVGLAEAIAANKTHPLAVLDVSDNTFADEAAKQLAGLFTHKKHKTQLHSLNVSHNSVGKAGLLSLVSVMGGKSPLRTLYLQSQSTGPQLTEPDMVEVYTKLAQGLSFTIKKSGDQIQPGCSDLPKLPEGLVVRLSDLGGNTGDIGKMLDSVRIKTDYVAEKPPLLTFTDILTICAVLKGSGSDVPVWSSEHWKLITGLNRPTVDAPSWLELPASRDRCLYLSNLPGNSNTQKLEAIFEMEADCNLEEVCLMKDPVSRSVNGVGWALMSDEESLQKAIDFYNSGEAKVFGQSFVISRVKVKVDDDEDSKAAQKAQEDSELRTKLRQKEEQEHRRLIQRTTEESWKRHAYRLAHPAYADGRIW</sequence>
<evidence type="ECO:0000256" key="3">
    <source>
        <dbReference type="ARBA" id="ARBA00022737"/>
    </source>
</evidence>
<dbReference type="GO" id="GO:0003723">
    <property type="term" value="F:RNA binding"/>
    <property type="evidence" value="ECO:0007669"/>
    <property type="project" value="UniProtKB-UniRule"/>
</dbReference>
<evidence type="ECO:0000256" key="1">
    <source>
        <dbReference type="ARBA" id="ARBA00022468"/>
    </source>
</evidence>
<dbReference type="PANTHER" id="PTHR24113">
    <property type="entry name" value="RAN GTPASE-ACTIVATING PROTEIN 1"/>
    <property type="match status" value="1"/>
</dbReference>
<dbReference type="Gene3D" id="3.30.70.330">
    <property type="match status" value="1"/>
</dbReference>
<evidence type="ECO:0000256" key="5">
    <source>
        <dbReference type="SAM" id="MobiDB-lite"/>
    </source>
</evidence>
<keyword evidence="4" id="KW-0694">RNA-binding</keyword>
<feature type="compositionally biased region" description="Basic and acidic residues" evidence="5">
    <location>
        <begin position="94"/>
        <end position="103"/>
    </location>
</feature>
<dbReference type="GO" id="GO:0005096">
    <property type="term" value="F:GTPase activator activity"/>
    <property type="evidence" value="ECO:0007669"/>
    <property type="project" value="UniProtKB-KW"/>
</dbReference>
<evidence type="ECO:0000313" key="8">
    <source>
        <dbReference type="Proteomes" id="UP000005408"/>
    </source>
</evidence>
<evidence type="ECO:0000256" key="4">
    <source>
        <dbReference type="PROSITE-ProRule" id="PRU00176"/>
    </source>
</evidence>
<evidence type="ECO:0000259" key="6">
    <source>
        <dbReference type="PROSITE" id="PS50102"/>
    </source>
</evidence>
<dbReference type="AlphaFoldDB" id="A0A8W8ISN6"/>
<dbReference type="InterPro" id="IPR027038">
    <property type="entry name" value="RanGap"/>
</dbReference>
<reference evidence="7" key="1">
    <citation type="submission" date="2022-08" db="UniProtKB">
        <authorList>
            <consortium name="EnsemblMetazoa"/>
        </authorList>
    </citation>
    <scope>IDENTIFICATION</scope>
    <source>
        <strain evidence="7">05x7-T-G4-1.051#20</strain>
    </source>
</reference>
<protein>
    <recommendedName>
        <fullName evidence="6">RRM domain-containing protein</fullName>
    </recommendedName>
</protein>
<dbReference type="Gene3D" id="3.80.10.10">
    <property type="entry name" value="Ribonuclease Inhibitor"/>
    <property type="match status" value="3"/>
</dbReference>
<dbReference type="InterPro" id="IPR032675">
    <property type="entry name" value="LRR_dom_sf"/>
</dbReference>
<dbReference type="OMA" id="SINGVGW"/>
<feature type="compositionally biased region" description="Basic and acidic residues" evidence="5">
    <location>
        <begin position="75"/>
        <end position="85"/>
    </location>
</feature>